<protein>
    <submittedName>
        <fullName evidence="2">Uncharacterized protein</fullName>
    </submittedName>
</protein>
<organism evidence="2 3">
    <name type="scientific">Staurois parvus</name>
    <dbReference type="NCBI Taxonomy" id="386267"/>
    <lineage>
        <taxon>Eukaryota</taxon>
        <taxon>Metazoa</taxon>
        <taxon>Chordata</taxon>
        <taxon>Craniata</taxon>
        <taxon>Vertebrata</taxon>
        <taxon>Euteleostomi</taxon>
        <taxon>Amphibia</taxon>
        <taxon>Batrachia</taxon>
        <taxon>Anura</taxon>
        <taxon>Neobatrachia</taxon>
        <taxon>Ranoidea</taxon>
        <taxon>Ranidae</taxon>
        <taxon>Staurois</taxon>
    </lineage>
</organism>
<name>A0ABN9FIX4_9NEOB</name>
<sequence>TKGAGREWSGSQAGFSNSRAAWYKAAGREWSGHMPGQQQQVKSNRGHPGERSGKARVRIGESSKVRYNLGQ</sequence>
<dbReference type="EMBL" id="CATNWA010016930">
    <property type="protein sequence ID" value="CAI9596558.1"/>
    <property type="molecule type" value="Genomic_DNA"/>
</dbReference>
<gene>
    <name evidence="2" type="ORF">SPARVUS_LOCUS12083130</name>
</gene>
<feature type="region of interest" description="Disordered" evidence="1">
    <location>
        <begin position="30"/>
        <end position="71"/>
    </location>
</feature>
<accession>A0ABN9FIX4</accession>
<reference evidence="2" key="1">
    <citation type="submission" date="2023-05" db="EMBL/GenBank/DDBJ databases">
        <authorList>
            <person name="Stuckert A."/>
        </authorList>
    </citation>
    <scope>NUCLEOTIDE SEQUENCE</scope>
</reference>
<evidence type="ECO:0000313" key="2">
    <source>
        <dbReference type="EMBL" id="CAI9596558.1"/>
    </source>
</evidence>
<dbReference type="Proteomes" id="UP001162483">
    <property type="component" value="Unassembled WGS sequence"/>
</dbReference>
<feature type="compositionally biased region" description="Basic and acidic residues" evidence="1">
    <location>
        <begin position="47"/>
        <end position="64"/>
    </location>
</feature>
<comment type="caution">
    <text evidence="2">The sequence shown here is derived from an EMBL/GenBank/DDBJ whole genome shotgun (WGS) entry which is preliminary data.</text>
</comment>
<proteinExistence type="predicted"/>
<evidence type="ECO:0000313" key="3">
    <source>
        <dbReference type="Proteomes" id="UP001162483"/>
    </source>
</evidence>
<keyword evidence="3" id="KW-1185">Reference proteome</keyword>
<feature type="non-terminal residue" evidence="2">
    <location>
        <position position="1"/>
    </location>
</feature>
<evidence type="ECO:0000256" key="1">
    <source>
        <dbReference type="SAM" id="MobiDB-lite"/>
    </source>
</evidence>